<feature type="signal peptide" evidence="2">
    <location>
        <begin position="1"/>
        <end position="19"/>
    </location>
</feature>
<feature type="chain" id="PRO_5031022036" evidence="2">
    <location>
        <begin position="20"/>
        <end position="89"/>
    </location>
</feature>
<proteinExistence type="predicted"/>
<dbReference type="RefSeq" id="WP_161443605.1">
    <property type="nucleotide sequence ID" value="NZ_WXWW01000095.1"/>
</dbReference>
<protein>
    <submittedName>
        <fullName evidence="3">Uncharacterized protein</fullName>
    </submittedName>
</protein>
<gene>
    <name evidence="3" type="ORF">CAG72_06045</name>
</gene>
<feature type="region of interest" description="Disordered" evidence="1">
    <location>
        <begin position="61"/>
        <end position="89"/>
    </location>
</feature>
<reference evidence="3 4" key="1">
    <citation type="submission" date="2017-05" db="EMBL/GenBank/DDBJ databases">
        <title>High clonality and local adaptation shapes Vibrionaceae linages within an endangered oasis.</title>
        <authorList>
            <person name="Vazquez-Rosas-Landa M."/>
        </authorList>
    </citation>
    <scope>NUCLEOTIDE SEQUENCE [LARGE SCALE GENOMIC DNA]</scope>
    <source>
        <strain evidence="3 4">P46_P4S1P180</strain>
    </source>
</reference>
<evidence type="ECO:0000313" key="4">
    <source>
        <dbReference type="Proteomes" id="UP000465712"/>
    </source>
</evidence>
<evidence type="ECO:0000256" key="1">
    <source>
        <dbReference type="SAM" id="MobiDB-lite"/>
    </source>
</evidence>
<name>A0A7X5ARX2_9GAMM</name>
<accession>A0A7X5ARX2</accession>
<keyword evidence="2" id="KW-0732">Signal</keyword>
<comment type="caution">
    <text evidence="3">The sequence shown here is derived from an EMBL/GenBank/DDBJ whole genome shotgun (WGS) entry which is preliminary data.</text>
</comment>
<dbReference type="Proteomes" id="UP000465712">
    <property type="component" value="Unassembled WGS sequence"/>
</dbReference>
<dbReference type="AlphaFoldDB" id="A0A7X5ARX2"/>
<sequence>MKRAWLFITLWVCPLISLAQVQPDDERLLRALEEQGIICKGLSYTEKQEALRIYLHRKATMKDKKQKGNDTTKQPDTLNDTKKTCISPE</sequence>
<evidence type="ECO:0000313" key="3">
    <source>
        <dbReference type="EMBL" id="NAW64773.1"/>
    </source>
</evidence>
<evidence type="ECO:0000256" key="2">
    <source>
        <dbReference type="SAM" id="SignalP"/>
    </source>
</evidence>
<feature type="compositionally biased region" description="Basic and acidic residues" evidence="1">
    <location>
        <begin position="61"/>
        <end position="70"/>
    </location>
</feature>
<organism evidence="3 4">
    <name type="scientific">Photobacterium halotolerans</name>
    <dbReference type="NCBI Taxonomy" id="265726"/>
    <lineage>
        <taxon>Bacteria</taxon>
        <taxon>Pseudomonadati</taxon>
        <taxon>Pseudomonadota</taxon>
        <taxon>Gammaproteobacteria</taxon>
        <taxon>Vibrionales</taxon>
        <taxon>Vibrionaceae</taxon>
        <taxon>Photobacterium</taxon>
    </lineage>
</organism>
<dbReference type="EMBL" id="WXWW01000095">
    <property type="protein sequence ID" value="NAW64773.1"/>
    <property type="molecule type" value="Genomic_DNA"/>
</dbReference>